<dbReference type="PANTHER" id="PTHR22761:SF7">
    <property type="entry name" value="SNF7 FAMILY PROTEIN"/>
    <property type="match status" value="1"/>
</dbReference>
<evidence type="ECO:0008006" key="4">
    <source>
        <dbReference type="Google" id="ProtNLM"/>
    </source>
</evidence>
<comment type="caution">
    <text evidence="2">The sequence shown here is derived from an EMBL/GenBank/DDBJ whole genome shotgun (WGS) entry which is preliminary data.</text>
</comment>
<dbReference type="InterPro" id="IPR005024">
    <property type="entry name" value="Snf7_fam"/>
</dbReference>
<dbReference type="Pfam" id="PF03357">
    <property type="entry name" value="Snf7"/>
    <property type="match status" value="1"/>
</dbReference>
<keyword evidence="3" id="KW-1185">Reference proteome</keyword>
<dbReference type="AlphaFoldDB" id="A0ABD3EIV8"/>
<feature type="region of interest" description="Disordered" evidence="1">
    <location>
        <begin position="376"/>
        <end position="403"/>
    </location>
</feature>
<evidence type="ECO:0000313" key="2">
    <source>
        <dbReference type="EMBL" id="KAL3652984.1"/>
    </source>
</evidence>
<protein>
    <recommendedName>
        <fullName evidence="4">Charged multivesicular body protein 7</fullName>
    </recommendedName>
</protein>
<reference evidence="3" key="1">
    <citation type="journal article" date="2024" name="IScience">
        <title>Strigolactones Initiate the Formation of Haustorium-like Structures in Castilleja.</title>
        <authorList>
            <person name="Buerger M."/>
            <person name="Peterson D."/>
            <person name="Chory J."/>
        </authorList>
    </citation>
    <scope>NUCLEOTIDE SEQUENCE [LARGE SCALE GENOMIC DNA]</scope>
</reference>
<dbReference type="PANTHER" id="PTHR22761">
    <property type="entry name" value="CHARGED MULTIVESICULAR BODY PROTEIN"/>
    <property type="match status" value="1"/>
</dbReference>
<gene>
    <name evidence="2" type="ORF">CASFOL_002665</name>
</gene>
<sequence>MEDEKKKKEAAEAEAVAAFVRKEVGDWDDEVMSRARFKALSGQRPDWEPLYHFWRDLIVKVARHLRIFIIRPSNVNRLWFRRAGLSPLCLDRVLVEMHRAGDLLLPHRDHPNQSRLRAVLGFFWGTGKDDSAPLAGDKYILAPLLEERALEIVNILSENYWTSSCVITMKKLEDICEGSDEAITIVDHLSAQGRAKLLTINKPDDPIQGVKVCLAPGAVSTASSVDYNVLHLIWTTEKLEQQLDLIDQRYQKSRNSALGCLKDGNKRVALKYAAEMKMASQSRERCTALLERVENVLQVITDAESSKKVSDAIQSSTHALKENQVSVEEVEACLQEVAVNIDSLKQLDIALQSTTAYAEIEDDDVEDEFNKLQLDITSEEEGQVPTKTGFDSSSSSSSTKRVAAEVSETADALSDALSNLHLQSAAAAAAAEECIKKPSPVPVGTNKSISKERILEAA</sequence>
<evidence type="ECO:0000256" key="1">
    <source>
        <dbReference type="SAM" id="MobiDB-lite"/>
    </source>
</evidence>
<dbReference type="EMBL" id="JAVIJP010000005">
    <property type="protein sequence ID" value="KAL3652984.1"/>
    <property type="molecule type" value="Genomic_DNA"/>
</dbReference>
<evidence type="ECO:0000313" key="3">
    <source>
        <dbReference type="Proteomes" id="UP001632038"/>
    </source>
</evidence>
<name>A0ABD3EIV8_9LAMI</name>
<dbReference type="Proteomes" id="UP001632038">
    <property type="component" value="Unassembled WGS sequence"/>
</dbReference>
<accession>A0ABD3EIV8</accession>
<feature type="region of interest" description="Disordered" evidence="1">
    <location>
        <begin position="436"/>
        <end position="458"/>
    </location>
</feature>
<dbReference type="Gene3D" id="6.10.140.1230">
    <property type="match status" value="1"/>
</dbReference>
<dbReference type="Pfam" id="PF25880">
    <property type="entry name" value="WHD_CHMP7_1st"/>
    <property type="match status" value="1"/>
</dbReference>
<feature type="compositionally biased region" description="Basic and acidic residues" evidence="1">
    <location>
        <begin position="449"/>
        <end position="458"/>
    </location>
</feature>
<proteinExistence type="predicted"/>
<organism evidence="2 3">
    <name type="scientific">Castilleja foliolosa</name>
    <dbReference type="NCBI Taxonomy" id="1961234"/>
    <lineage>
        <taxon>Eukaryota</taxon>
        <taxon>Viridiplantae</taxon>
        <taxon>Streptophyta</taxon>
        <taxon>Embryophyta</taxon>
        <taxon>Tracheophyta</taxon>
        <taxon>Spermatophyta</taxon>
        <taxon>Magnoliopsida</taxon>
        <taxon>eudicotyledons</taxon>
        <taxon>Gunneridae</taxon>
        <taxon>Pentapetalae</taxon>
        <taxon>asterids</taxon>
        <taxon>lamiids</taxon>
        <taxon>Lamiales</taxon>
        <taxon>Orobanchaceae</taxon>
        <taxon>Pedicularideae</taxon>
        <taxon>Castillejinae</taxon>
        <taxon>Castilleja</taxon>
    </lineage>
</organism>